<feature type="signal peptide" evidence="4">
    <location>
        <begin position="1"/>
        <end position="18"/>
    </location>
</feature>
<protein>
    <submittedName>
        <fullName evidence="7">Fatty acid cis/trans isomerase CTI</fullName>
    </submittedName>
</protein>
<organism evidence="7 8">
    <name type="scientific">Thiopseudomonas denitrificans</name>
    <dbReference type="NCBI Taxonomy" id="1501432"/>
    <lineage>
        <taxon>Bacteria</taxon>
        <taxon>Pseudomonadati</taxon>
        <taxon>Pseudomonadota</taxon>
        <taxon>Gammaproteobacteria</taxon>
        <taxon>Pseudomonadales</taxon>
        <taxon>Pseudomonadaceae</taxon>
        <taxon>Thiopseudomonas</taxon>
    </lineage>
</organism>
<evidence type="ECO:0000256" key="3">
    <source>
        <dbReference type="PROSITE-ProRule" id="PRU00433"/>
    </source>
</evidence>
<proteinExistence type="predicted"/>
<dbReference type="EMBL" id="SNYK01000002">
    <property type="protein sequence ID" value="TDQ39359.1"/>
    <property type="molecule type" value="Genomic_DNA"/>
</dbReference>
<gene>
    <name evidence="7" type="ORF">DFQ45_10249</name>
</gene>
<comment type="caution">
    <text evidence="7">The sequence shown here is derived from an EMBL/GenBank/DDBJ whole genome shotgun (WGS) entry which is preliminary data.</text>
</comment>
<dbReference type="InterPro" id="IPR010706">
    <property type="entry name" value="Fatty_acid_cis-trans_isomerase"/>
</dbReference>
<evidence type="ECO:0000256" key="4">
    <source>
        <dbReference type="SAM" id="SignalP"/>
    </source>
</evidence>
<accession>A0A4R6U495</accession>
<evidence type="ECO:0000313" key="7">
    <source>
        <dbReference type="EMBL" id="TDQ39359.1"/>
    </source>
</evidence>
<feature type="chain" id="PRO_5020235106" evidence="4">
    <location>
        <begin position="19"/>
        <end position="759"/>
    </location>
</feature>
<dbReference type="GO" id="GO:0015074">
    <property type="term" value="P:DNA integration"/>
    <property type="evidence" value="ECO:0007669"/>
    <property type="project" value="InterPro"/>
</dbReference>
<feature type="domain" description="Integrase catalytic" evidence="5">
    <location>
        <begin position="466"/>
        <end position="638"/>
    </location>
</feature>
<keyword evidence="1 3" id="KW-0479">Metal-binding</keyword>
<dbReference type="GO" id="GO:0046872">
    <property type="term" value="F:metal ion binding"/>
    <property type="evidence" value="ECO:0007669"/>
    <property type="project" value="UniProtKB-KW"/>
</dbReference>
<evidence type="ECO:0000259" key="6">
    <source>
        <dbReference type="PROSITE" id="PS51007"/>
    </source>
</evidence>
<keyword evidence="4" id="KW-0732">Signal</keyword>
<sequence>MRSLMMIFGLGWCLLAQAGQVSFSRDVQPVLAEKCVACHACYDAPCQLNLGSAEGLERGAHKLPVYQGSRRHAQQPTRLFVDANNEDEWRGLGFFDVLQDPQQQSVLLQMLSLARRHPLPADNSKLPTGLDLSLNRSDSCPTPAEFNTYADKHPHGGMPYAVTGLSDSEYDTLANWLIQGAAMDATSWQPTAAEQAQIDQWETLMNGTSNEQRLLARWLYEHLFLAHVYLDEESGKQGRFFQWVRSHSDSSAAPREVTSRRPNQDAGTHFQYRLRPVQDVLVHKTHITYPLTQAKLERVRELFWARPWQVDALPGYGRRARSNPFETFAAIPAAARYQFMLDDAEYFVRTFIRGPVCRGQIATDVIRDNFWTLFQDPAHDLYITDAAYREQVDPLLALPGANTREEKLLSSWRRYSKSRNAYEKIRSKAYARLPAPGWDELWQGNDNALLSIFRHHDSASVRKGLVGEVPQTLWLMDYPLLERTYYQLVVNFDVFDNLSHQLQTRLYFDLIRNGSEVNFLRLMPPKSRQSILDSWYQYSGKVKKWLVYTKIDTHTPSALALPAERSVQEFGRQLATRFADLDARPDPINRCNSAFCHRPGLTDEQAASEQLLSRLASRPAAGLPVINFLPEASLLRVEFSDGSREIYSLLRNRAHSNVAFLMGESLRYQPGLDTLTIYPEVLSSYPNFMFSVAAGELDDFVWAMQKISTREDFDVLVDRWGIRRTHPQLWEHFHDLSRHIGESQPLERALLDMNRYEDL</sequence>
<keyword evidence="3" id="KW-0349">Heme</keyword>
<evidence type="ECO:0000256" key="1">
    <source>
        <dbReference type="ARBA" id="ARBA00022723"/>
    </source>
</evidence>
<reference evidence="7 8" key="1">
    <citation type="submission" date="2019-03" db="EMBL/GenBank/DDBJ databases">
        <title>Genomic Encyclopedia of Type Strains, Phase IV (KMG-IV): sequencing the most valuable type-strain genomes for metagenomic binning, comparative biology and taxonomic classification.</title>
        <authorList>
            <person name="Goeker M."/>
        </authorList>
    </citation>
    <scope>NUCLEOTIDE SEQUENCE [LARGE SCALE GENOMIC DNA]</scope>
    <source>
        <strain evidence="7 8">DSM 28679</strain>
    </source>
</reference>
<dbReference type="InterPro" id="IPR009056">
    <property type="entry name" value="Cyt_c-like_dom"/>
</dbReference>
<evidence type="ECO:0000259" key="5">
    <source>
        <dbReference type="PROSITE" id="PS50994"/>
    </source>
</evidence>
<keyword evidence="8" id="KW-1185">Reference proteome</keyword>
<keyword evidence="2 3" id="KW-0408">Iron</keyword>
<dbReference type="InterPro" id="IPR001584">
    <property type="entry name" value="Integrase_cat-core"/>
</dbReference>
<keyword evidence="7" id="KW-0413">Isomerase</keyword>
<dbReference type="PROSITE" id="PS50994">
    <property type="entry name" value="INTEGRASE"/>
    <property type="match status" value="1"/>
</dbReference>
<dbReference type="GO" id="GO:0016853">
    <property type="term" value="F:isomerase activity"/>
    <property type="evidence" value="ECO:0007669"/>
    <property type="project" value="UniProtKB-KW"/>
</dbReference>
<dbReference type="AlphaFoldDB" id="A0A4R6U495"/>
<dbReference type="Proteomes" id="UP000294575">
    <property type="component" value="Unassembled WGS sequence"/>
</dbReference>
<dbReference type="GO" id="GO:0009055">
    <property type="term" value="F:electron transfer activity"/>
    <property type="evidence" value="ECO:0007669"/>
    <property type="project" value="InterPro"/>
</dbReference>
<name>A0A4R6U495_9GAMM</name>
<evidence type="ECO:0000313" key="8">
    <source>
        <dbReference type="Proteomes" id="UP000294575"/>
    </source>
</evidence>
<dbReference type="GO" id="GO:0020037">
    <property type="term" value="F:heme binding"/>
    <property type="evidence" value="ECO:0007669"/>
    <property type="project" value="InterPro"/>
</dbReference>
<feature type="domain" description="Cytochrome c" evidence="6">
    <location>
        <begin position="14"/>
        <end position="181"/>
    </location>
</feature>
<evidence type="ECO:0000256" key="2">
    <source>
        <dbReference type="ARBA" id="ARBA00023004"/>
    </source>
</evidence>
<dbReference type="PROSITE" id="PS51007">
    <property type="entry name" value="CYTC"/>
    <property type="match status" value="1"/>
</dbReference>
<dbReference type="Pfam" id="PF06934">
    <property type="entry name" value="CTI"/>
    <property type="match status" value="1"/>
</dbReference>